<name>A0AAE0M3V9_9PEZI</name>
<proteinExistence type="predicted"/>
<evidence type="ECO:0000313" key="2">
    <source>
        <dbReference type="EMBL" id="KAK3316954.1"/>
    </source>
</evidence>
<keyword evidence="3" id="KW-1185">Reference proteome</keyword>
<dbReference type="EMBL" id="JAUEDM010000005">
    <property type="protein sequence ID" value="KAK3316954.1"/>
    <property type="molecule type" value="Genomic_DNA"/>
</dbReference>
<protein>
    <submittedName>
        <fullName evidence="2">Uncharacterized protein</fullName>
    </submittedName>
</protein>
<comment type="caution">
    <text evidence="2">The sequence shown here is derived from an EMBL/GenBank/DDBJ whole genome shotgun (WGS) entry which is preliminary data.</text>
</comment>
<evidence type="ECO:0000256" key="1">
    <source>
        <dbReference type="SAM" id="MobiDB-lite"/>
    </source>
</evidence>
<reference evidence="2" key="1">
    <citation type="journal article" date="2023" name="Mol. Phylogenet. Evol.">
        <title>Genome-scale phylogeny and comparative genomics of the fungal order Sordariales.</title>
        <authorList>
            <person name="Hensen N."/>
            <person name="Bonometti L."/>
            <person name="Westerberg I."/>
            <person name="Brannstrom I.O."/>
            <person name="Guillou S."/>
            <person name="Cros-Aarteil S."/>
            <person name="Calhoun S."/>
            <person name="Haridas S."/>
            <person name="Kuo A."/>
            <person name="Mondo S."/>
            <person name="Pangilinan J."/>
            <person name="Riley R."/>
            <person name="LaButti K."/>
            <person name="Andreopoulos B."/>
            <person name="Lipzen A."/>
            <person name="Chen C."/>
            <person name="Yan M."/>
            <person name="Daum C."/>
            <person name="Ng V."/>
            <person name="Clum A."/>
            <person name="Steindorff A."/>
            <person name="Ohm R.A."/>
            <person name="Martin F."/>
            <person name="Silar P."/>
            <person name="Natvig D.O."/>
            <person name="Lalanne C."/>
            <person name="Gautier V."/>
            <person name="Ament-Velasquez S.L."/>
            <person name="Kruys A."/>
            <person name="Hutchinson M.I."/>
            <person name="Powell A.J."/>
            <person name="Barry K."/>
            <person name="Miller A.N."/>
            <person name="Grigoriev I.V."/>
            <person name="Debuchy R."/>
            <person name="Gladieux P."/>
            <person name="Hiltunen Thoren M."/>
            <person name="Johannesson H."/>
        </authorList>
    </citation>
    <scope>NUCLEOTIDE SEQUENCE</scope>
    <source>
        <strain evidence="2">CBS 118394</strain>
    </source>
</reference>
<reference evidence="2" key="2">
    <citation type="submission" date="2023-06" db="EMBL/GenBank/DDBJ databases">
        <authorList>
            <consortium name="Lawrence Berkeley National Laboratory"/>
            <person name="Haridas S."/>
            <person name="Hensen N."/>
            <person name="Bonometti L."/>
            <person name="Westerberg I."/>
            <person name="Brannstrom I.O."/>
            <person name="Guillou S."/>
            <person name="Cros-Aarteil S."/>
            <person name="Calhoun S."/>
            <person name="Kuo A."/>
            <person name="Mondo S."/>
            <person name="Pangilinan J."/>
            <person name="Riley R."/>
            <person name="Labutti K."/>
            <person name="Andreopoulos B."/>
            <person name="Lipzen A."/>
            <person name="Chen C."/>
            <person name="Yanf M."/>
            <person name="Daum C."/>
            <person name="Ng V."/>
            <person name="Clum A."/>
            <person name="Steindorff A."/>
            <person name="Ohm R."/>
            <person name="Martin F."/>
            <person name="Silar P."/>
            <person name="Natvig D."/>
            <person name="Lalanne C."/>
            <person name="Gautier V."/>
            <person name="Ament-Velasquez S.L."/>
            <person name="Kruys A."/>
            <person name="Hutchinson M.I."/>
            <person name="Powell A.J."/>
            <person name="Barry K."/>
            <person name="Miller A.N."/>
            <person name="Grigoriev I.V."/>
            <person name="Debuchy R."/>
            <person name="Gladieux P."/>
            <person name="Thoren M.H."/>
            <person name="Johannesson H."/>
        </authorList>
    </citation>
    <scope>NUCLEOTIDE SEQUENCE</scope>
    <source>
        <strain evidence="2">CBS 118394</strain>
    </source>
</reference>
<accession>A0AAE0M3V9</accession>
<gene>
    <name evidence="2" type="ORF">B0H66DRAFT_626611</name>
</gene>
<sequence length="347" mass="37256">VTCANQKQSHQTSSVYVTNTPHNSRLALLLRLISPLLLDLPGNSAIQLLGILKMLIVLHPEQPTLPLVPDLGLGQQPGDVNPVSLGLDLIEPEDQARVHVRPRLGGLVRDLLRLRDPVSTIQPIAHDDVQLRERVEQDEGHLVRRAPVRNAAEDEDQLRETPQAGEASPDPGRDAEKAAARAAVDQTGRRPLLDVLVGALEDEGRAAPAHDEDGVSPVRVVHAVRFDGCGANVEELDHSEEDGPPRQRDHVGQPDPRHLGRHDGEGQDAYQREPGGRHPGQKNGVVPGYVAVGFIVVAAARDAEDGEPAVLEELAVADGVCGLDVAQGRGLAAIGGEVAERRRVVQH</sequence>
<dbReference type="AlphaFoldDB" id="A0AAE0M3V9"/>
<dbReference type="Proteomes" id="UP001283341">
    <property type="component" value="Unassembled WGS sequence"/>
</dbReference>
<feature type="region of interest" description="Disordered" evidence="1">
    <location>
        <begin position="138"/>
        <end position="186"/>
    </location>
</feature>
<feature type="region of interest" description="Disordered" evidence="1">
    <location>
        <begin position="235"/>
        <end position="284"/>
    </location>
</feature>
<organism evidence="2 3">
    <name type="scientific">Apodospora peruviana</name>
    <dbReference type="NCBI Taxonomy" id="516989"/>
    <lineage>
        <taxon>Eukaryota</taxon>
        <taxon>Fungi</taxon>
        <taxon>Dikarya</taxon>
        <taxon>Ascomycota</taxon>
        <taxon>Pezizomycotina</taxon>
        <taxon>Sordariomycetes</taxon>
        <taxon>Sordariomycetidae</taxon>
        <taxon>Sordariales</taxon>
        <taxon>Lasiosphaeriaceae</taxon>
        <taxon>Apodospora</taxon>
    </lineage>
</organism>
<evidence type="ECO:0000313" key="3">
    <source>
        <dbReference type="Proteomes" id="UP001283341"/>
    </source>
</evidence>
<feature type="non-terminal residue" evidence="2">
    <location>
        <position position="1"/>
    </location>
</feature>
<feature type="compositionally biased region" description="Basic and acidic residues" evidence="1">
    <location>
        <begin position="241"/>
        <end position="276"/>
    </location>
</feature>
<feature type="non-terminal residue" evidence="2">
    <location>
        <position position="347"/>
    </location>
</feature>